<feature type="region of interest" description="Disordered" evidence="2">
    <location>
        <begin position="802"/>
        <end position="887"/>
    </location>
</feature>
<evidence type="ECO:0000313" key="4">
    <source>
        <dbReference type="EMBL" id="KAF2142609.1"/>
    </source>
</evidence>
<evidence type="ECO:0000256" key="2">
    <source>
        <dbReference type="SAM" id="MobiDB-lite"/>
    </source>
</evidence>
<feature type="region of interest" description="Disordered" evidence="2">
    <location>
        <begin position="566"/>
        <end position="597"/>
    </location>
</feature>
<feature type="compositionally biased region" description="Pro residues" evidence="2">
    <location>
        <begin position="388"/>
        <end position="397"/>
    </location>
</feature>
<protein>
    <recommendedName>
        <fullName evidence="3">CCZ1/INTU/HSP4 first Longin domain-containing protein</fullName>
    </recommendedName>
</protein>
<feature type="region of interest" description="Disordered" evidence="2">
    <location>
        <begin position="329"/>
        <end position="430"/>
    </location>
</feature>
<feature type="compositionally biased region" description="Polar residues" evidence="2">
    <location>
        <begin position="412"/>
        <end position="427"/>
    </location>
</feature>
<dbReference type="Proteomes" id="UP000799438">
    <property type="component" value="Unassembled WGS sequence"/>
</dbReference>
<feature type="compositionally biased region" description="Basic and acidic residues" evidence="2">
    <location>
        <begin position="816"/>
        <end position="833"/>
    </location>
</feature>
<dbReference type="OrthoDB" id="240546at2759"/>
<sequence length="995" mass="105869">MAAQAAAQAAAKVVPAQLAFLAIYNPCLGRTDETFRDQLVFYYSKNSRPRRRDDAQPADAHDDSDDINEQLRQIGLAQGVVNFAQSFSEGEPVDHVDTEKSRIVLCPLEGEWWVLASIDLTRLPASQTSAKSPTDTSASTPPQAIEYSSREVSPPDLLLKQIQRAHRVFRLHHGPSLSDLFARLTRTKFCNILDNFWSRFARTWEVLLHGNPATDIYGGIKLAAGGELGMGVGEEEWGSGERDVFEDFTARTDGLVDMVVSRFGEPAAEDAKNASEQALADADPWLGMGREPETDDGVIFSGIGAITRPSLRDVSAWTQWVYTYGERAYGVRDNPNSDRKRRRRRNNASKMSNNLQSPTPRGNGHAREQSEGSVPSRSQQQQKSKAPGLPPGIPPPIVTAVENSLDEASTAADASQEQQGAGKSPSQGAGYGDTLMNYLTLGYGSSWGAGLTSKKSTPPPPSGRPQEGTQNQKQHEHDEREKPDQAAGAGMQHLEPQPDVDPREEAINTQIRRENIGHFLVGLQGDLDNEEPNEDEVMGLETDASIGSIGGGDYNRRIMLRTLHVKVQKPSASRNGDSSNRNSNDNDGSSSDTIAELPPQPAYEKLRVVVYVHRPFIFTFLFTNRTEVLSYAAFYRHIHTFLAPMYKPLALSTSPARVAARIAAAADPYTTAAASSQPIFDLVYDPLALSVHSSIPSIPEPGTLGAEGLAGGGGGGSGHWGGGSGRGGASGYAIGRGGGARGAPVWTRVEALNTHAQILATVASARRTPADVERTAKTNRGWWLVWMRLPPSRAVEAEACTTCRDGSSDAGAGVGVEKEKEKEKDTRTEEAVRSLHLSRQLELDGDDAGASASETPFSAASTSTSPPPTPTPPKHNPPSSSSSPAHTNIPTALLREALLIRRSHSYTHSHSSSTSSAHNATSNTTGAGGSIGAGTAALWRLGVGLAGGGEGGWGNGGSGGGSGRGNGGGNGGRGVVEGVGVDARRYVEGLLSLSR</sequence>
<dbReference type="Pfam" id="PF19031">
    <property type="entry name" value="Intu_longin_1"/>
    <property type="match status" value="1"/>
</dbReference>
<gene>
    <name evidence="4" type="ORF">K452DRAFT_297865</name>
</gene>
<keyword evidence="5" id="KW-1185">Reference proteome</keyword>
<comment type="similarity">
    <text evidence="1">Belongs to the CCZ1 family.</text>
</comment>
<evidence type="ECO:0000313" key="5">
    <source>
        <dbReference type="Proteomes" id="UP000799438"/>
    </source>
</evidence>
<feature type="region of interest" description="Disordered" evidence="2">
    <location>
        <begin position="126"/>
        <end position="152"/>
    </location>
</feature>
<dbReference type="PANTHER" id="PTHR13056">
    <property type="entry name" value="VACUOLAR FUSION PROTEIN CCZ1 HOMOLOG-RELATED"/>
    <property type="match status" value="1"/>
</dbReference>
<feature type="region of interest" description="Disordered" evidence="2">
    <location>
        <begin position="905"/>
        <end position="926"/>
    </location>
</feature>
<reference evidence="4" key="1">
    <citation type="journal article" date="2020" name="Stud. Mycol.">
        <title>101 Dothideomycetes genomes: a test case for predicting lifestyles and emergence of pathogens.</title>
        <authorList>
            <person name="Haridas S."/>
            <person name="Albert R."/>
            <person name="Binder M."/>
            <person name="Bloem J."/>
            <person name="Labutti K."/>
            <person name="Salamov A."/>
            <person name="Andreopoulos B."/>
            <person name="Baker S."/>
            <person name="Barry K."/>
            <person name="Bills G."/>
            <person name="Bluhm B."/>
            <person name="Cannon C."/>
            <person name="Castanera R."/>
            <person name="Culley D."/>
            <person name="Daum C."/>
            <person name="Ezra D."/>
            <person name="Gonzalez J."/>
            <person name="Henrissat B."/>
            <person name="Kuo A."/>
            <person name="Liang C."/>
            <person name="Lipzen A."/>
            <person name="Lutzoni F."/>
            <person name="Magnuson J."/>
            <person name="Mondo S."/>
            <person name="Nolan M."/>
            <person name="Ohm R."/>
            <person name="Pangilinan J."/>
            <person name="Park H.-J."/>
            <person name="Ramirez L."/>
            <person name="Alfaro M."/>
            <person name="Sun H."/>
            <person name="Tritt A."/>
            <person name="Yoshinaga Y."/>
            <person name="Zwiers L.-H."/>
            <person name="Turgeon B."/>
            <person name="Goodwin S."/>
            <person name="Spatafora J."/>
            <person name="Crous P."/>
            <person name="Grigoriev I."/>
        </authorList>
    </citation>
    <scope>NUCLEOTIDE SEQUENCE</scope>
    <source>
        <strain evidence="4">CBS 121167</strain>
    </source>
</reference>
<dbReference type="PANTHER" id="PTHR13056:SF0">
    <property type="entry name" value="VACUOLAR FUSION PROTEIN CCZ1 HOMOLOG-RELATED"/>
    <property type="match status" value="1"/>
</dbReference>
<feature type="compositionally biased region" description="Low complexity" evidence="2">
    <location>
        <begin position="908"/>
        <end position="925"/>
    </location>
</feature>
<accession>A0A6A6BEL9</accession>
<dbReference type="GO" id="GO:0035658">
    <property type="term" value="C:Mon1-Ccz1 complex"/>
    <property type="evidence" value="ECO:0007669"/>
    <property type="project" value="InterPro"/>
</dbReference>
<evidence type="ECO:0000256" key="1">
    <source>
        <dbReference type="ARBA" id="ARBA00005352"/>
    </source>
</evidence>
<dbReference type="GeneID" id="54299566"/>
<feature type="compositionally biased region" description="Pro residues" evidence="2">
    <location>
        <begin position="865"/>
        <end position="876"/>
    </location>
</feature>
<evidence type="ECO:0000259" key="3">
    <source>
        <dbReference type="Pfam" id="PF19031"/>
    </source>
</evidence>
<feature type="compositionally biased region" description="Low complexity" evidence="2">
    <location>
        <begin position="573"/>
        <end position="592"/>
    </location>
</feature>
<dbReference type="EMBL" id="ML995484">
    <property type="protein sequence ID" value="KAF2142609.1"/>
    <property type="molecule type" value="Genomic_DNA"/>
</dbReference>
<feature type="region of interest" description="Disordered" evidence="2">
    <location>
        <begin position="448"/>
        <end position="502"/>
    </location>
</feature>
<name>A0A6A6BEL9_9PEZI</name>
<dbReference type="AlphaFoldDB" id="A0A6A6BEL9"/>
<dbReference type="InterPro" id="IPR013176">
    <property type="entry name" value="Ccz1"/>
</dbReference>
<dbReference type="GO" id="GO:0016192">
    <property type="term" value="P:vesicle-mediated transport"/>
    <property type="evidence" value="ECO:0007669"/>
    <property type="project" value="InterPro"/>
</dbReference>
<feature type="compositionally biased region" description="Polar residues" evidence="2">
    <location>
        <begin position="126"/>
        <end position="142"/>
    </location>
</feature>
<feature type="compositionally biased region" description="Low complexity" evidence="2">
    <location>
        <begin position="850"/>
        <end position="864"/>
    </location>
</feature>
<dbReference type="RefSeq" id="XP_033398321.1">
    <property type="nucleotide sequence ID" value="XM_033542069.1"/>
</dbReference>
<dbReference type="InterPro" id="IPR043987">
    <property type="entry name" value="CCZ1/INTU/HSP4_longin_1"/>
</dbReference>
<organism evidence="4 5">
    <name type="scientific">Aplosporella prunicola CBS 121167</name>
    <dbReference type="NCBI Taxonomy" id="1176127"/>
    <lineage>
        <taxon>Eukaryota</taxon>
        <taxon>Fungi</taxon>
        <taxon>Dikarya</taxon>
        <taxon>Ascomycota</taxon>
        <taxon>Pezizomycotina</taxon>
        <taxon>Dothideomycetes</taxon>
        <taxon>Dothideomycetes incertae sedis</taxon>
        <taxon>Botryosphaeriales</taxon>
        <taxon>Aplosporellaceae</taxon>
        <taxon>Aplosporella</taxon>
    </lineage>
</organism>
<feature type="compositionally biased region" description="Polar residues" evidence="2">
    <location>
        <begin position="371"/>
        <end position="384"/>
    </location>
</feature>
<feature type="domain" description="CCZ1/INTU/HSP4 first Longin" evidence="3">
    <location>
        <begin position="19"/>
        <end position="132"/>
    </location>
</feature>
<proteinExistence type="inferred from homology"/>
<feature type="compositionally biased region" description="Basic and acidic residues" evidence="2">
    <location>
        <begin position="473"/>
        <end position="484"/>
    </location>
</feature>